<dbReference type="Pfam" id="PF18765">
    <property type="entry name" value="Polbeta"/>
    <property type="match status" value="1"/>
</dbReference>
<keyword evidence="3" id="KW-1185">Reference proteome</keyword>
<dbReference type="OrthoDB" id="1321649at2"/>
<evidence type="ECO:0000259" key="1">
    <source>
        <dbReference type="Pfam" id="PF18765"/>
    </source>
</evidence>
<dbReference type="PANTHER" id="PTHR37030:SF1">
    <property type="entry name" value="NUCLEOTIDYLTRANSFERASE"/>
    <property type="match status" value="1"/>
</dbReference>
<feature type="domain" description="Polymerase beta nucleotidyltransferase" evidence="1">
    <location>
        <begin position="13"/>
        <end position="104"/>
    </location>
</feature>
<accession>A0A2K8Z4G1</accession>
<name>A0A2K8Z4G1_9BACT</name>
<dbReference type="PANTHER" id="PTHR37030">
    <property type="entry name" value="NUCLEOTIDYLTRANSFERASE"/>
    <property type="match status" value="1"/>
</dbReference>
<dbReference type="EMBL" id="CP025096">
    <property type="protein sequence ID" value="AUD04763.1"/>
    <property type="molecule type" value="Genomic_DNA"/>
</dbReference>
<sequence>MISPENIKHIVAKIVASYQPDKIMLFGSYATGQATDDSDLDLLIVKDTSLLRHQRGREVRRFLYGLKTPMDIVVATPEEVEQSSQQPYSFLTNALQSARIVYER</sequence>
<reference evidence="2 3" key="1">
    <citation type="submission" date="2017-11" db="EMBL/GenBank/DDBJ databases">
        <title>Taxonomic description and genome sequences of Spirosoma HA7 sp. nov., isolated from pollen microhabitat of Corylus avellana.</title>
        <authorList>
            <person name="Ambika Manirajan B."/>
            <person name="Suarez C."/>
            <person name="Ratering S."/>
            <person name="Geissler-Plaum R."/>
            <person name="Cardinale M."/>
            <person name="Sylvia S."/>
        </authorList>
    </citation>
    <scope>NUCLEOTIDE SEQUENCE [LARGE SCALE GENOMIC DNA]</scope>
    <source>
        <strain evidence="2 3">HA7</strain>
    </source>
</reference>
<dbReference type="KEGG" id="spir:CWM47_24735"/>
<dbReference type="Proteomes" id="UP000232883">
    <property type="component" value="Chromosome"/>
</dbReference>
<proteinExistence type="predicted"/>
<gene>
    <name evidence="2" type="ORF">CWM47_24735</name>
</gene>
<dbReference type="SUPFAM" id="SSF81301">
    <property type="entry name" value="Nucleotidyltransferase"/>
    <property type="match status" value="1"/>
</dbReference>
<dbReference type="RefSeq" id="WP_100990907.1">
    <property type="nucleotide sequence ID" value="NZ_CP025096.1"/>
</dbReference>
<dbReference type="InterPro" id="IPR041633">
    <property type="entry name" value="Polbeta"/>
</dbReference>
<dbReference type="InterPro" id="IPR043519">
    <property type="entry name" value="NT_sf"/>
</dbReference>
<evidence type="ECO:0000313" key="2">
    <source>
        <dbReference type="EMBL" id="AUD04763.1"/>
    </source>
</evidence>
<dbReference type="CDD" id="cd05403">
    <property type="entry name" value="NT_KNTase_like"/>
    <property type="match status" value="1"/>
</dbReference>
<dbReference type="AlphaFoldDB" id="A0A2K8Z4G1"/>
<organism evidence="2 3">
    <name type="scientific">Spirosoma pollinicola</name>
    <dbReference type="NCBI Taxonomy" id="2057025"/>
    <lineage>
        <taxon>Bacteria</taxon>
        <taxon>Pseudomonadati</taxon>
        <taxon>Bacteroidota</taxon>
        <taxon>Cytophagia</taxon>
        <taxon>Cytophagales</taxon>
        <taxon>Cytophagaceae</taxon>
        <taxon>Spirosoma</taxon>
    </lineage>
</organism>
<protein>
    <recommendedName>
        <fullName evidence="1">Polymerase beta nucleotidyltransferase domain-containing protein</fullName>
    </recommendedName>
</protein>
<evidence type="ECO:0000313" key="3">
    <source>
        <dbReference type="Proteomes" id="UP000232883"/>
    </source>
</evidence>
<dbReference type="Gene3D" id="3.30.460.10">
    <property type="entry name" value="Beta Polymerase, domain 2"/>
    <property type="match status" value="1"/>
</dbReference>